<comment type="caution">
    <text evidence="1">The sequence shown here is derived from an EMBL/GenBank/DDBJ whole genome shotgun (WGS) entry which is preliminary data.</text>
</comment>
<name>A0A162PA61_9CRUS</name>
<proteinExistence type="predicted"/>
<reference evidence="1 2" key="1">
    <citation type="submission" date="2016-03" db="EMBL/GenBank/DDBJ databases">
        <title>EvidentialGene: Evidence-directed Construction of Genes on Genomes.</title>
        <authorList>
            <person name="Gilbert D.G."/>
            <person name="Choi J.-H."/>
            <person name="Mockaitis K."/>
            <person name="Colbourne J."/>
            <person name="Pfrender M."/>
        </authorList>
    </citation>
    <scope>NUCLEOTIDE SEQUENCE [LARGE SCALE GENOMIC DNA]</scope>
    <source>
        <strain evidence="1 2">Xinb3</strain>
        <tissue evidence="1">Complete organism</tissue>
    </source>
</reference>
<organism evidence="1 2">
    <name type="scientific">Daphnia magna</name>
    <dbReference type="NCBI Taxonomy" id="35525"/>
    <lineage>
        <taxon>Eukaryota</taxon>
        <taxon>Metazoa</taxon>
        <taxon>Ecdysozoa</taxon>
        <taxon>Arthropoda</taxon>
        <taxon>Crustacea</taxon>
        <taxon>Branchiopoda</taxon>
        <taxon>Diplostraca</taxon>
        <taxon>Cladocera</taxon>
        <taxon>Anomopoda</taxon>
        <taxon>Daphniidae</taxon>
        <taxon>Daphnia</taxon>
    </lineage>
</organism>
<dbReference type="AlphaFoldDB" id="A0A162PA61"/>
<dbReference type="Proteomes" id="UP000076858">
    <property type="component" value="Unassembled WGS sequence"/>
</dbReference>
<gene>
    <name evidence="1" type="ORF">APZ42_015242</name>
</gene>
<evidence type="ECO:0000313" key="1">
    <source>
        <dbReference type="EMBL" id="KZS18670.1"/>
    </source>
</evidence>
<sequence length="72" mass="8383">MHKTCSCCVVAGGVVDTGEYEFVPTPPIDFHWTFFEFTDERKQKRNSSEQEMKNRNASGWLRSYFFIPLASK</sequence>
<evidence type="ECO:0000313" key="2">
    <source>
        <dbReference type="Proteomes" id="UP000076858"/>
    </source>
</evidence>
<accession>A0A162PA61</accession>
<protein>
    <submittedName>
        <fullName evidence="1">Uncharacterized protein</fullName>
    </submittedName>
</protein>
<keyword evidence="2" id="KW-1185">Reference proteome</keyword>
<dbReference type="EMBL" id="LRGB01000512">
    <property type="protein sequence ID" value="KZS18670.1"/>
    <property type="molecule type" value="Genomic_DNA"/>
</dbReference>